<evidence type="ECO:0000313" key="1">
    <source>
        <dbReference type="EMBL" id="MBP0464395.1"/>
    </source>
</evidence>
<reference evidence="1 2" key="1">
    <citation type="submission" date="2021-03" db="EMBL/GenBank/DDBJ databases">
        <authorList>
            <person name="So Y."/>
        </authorList>
    </citation>
    <scope>NUCLEOTIDE SEQUENCE [LARGE SCALE GENOMIC DNA]</scope>
    <source>
        <strain evidence="1 2">PWR1</strain>
    </source>
</reference>
<keyword evidence="1" id="KW-0808">Transferase</keyword>
<protein>
    <submittedName>
        <fullName evidence="1">Nicotinate phosphoribosyltransferase</fullName>
    </submittedName>
</protein>
<dbReference type="InterPro" id="IPR036068">
    <property type="entry name" value="Nicotinate_pribotase-like_C"/>
</dbReference>
<dbReference type="SUPFAM" id="SSF54675">
    <property type="entry name" value="Nicotinate/Quinolinate PRTase N-terminal domain-like"/>
    <property type="match status" value="1"/>
</dbReference>
<gene>
    <name evidence="1" type="ORF">J5Y09_10760</name>
</gene>
<keyword evidence="2" id="KW-1185">Reference proteome</keyword>
<organism evidence="1 2">
    <name type="scientific">Roseomonas nitratireducens</name>
    <dbReference type="NCBI Taxonomy" id="2820810"/>
    <lineage>
        <taxon>Bacteria</taxon>
        <taxon>Pseudomonadati</taxon>
        <taxon>Pseudomonadota</taxon>
        <taxon>Alphaproteobacteria</taxon>
        <taxon>Acetobacterales</taxon>
        <taxon>Roseomonadaceae</taxon>
        <taxon>Roseomonas</taxon>
    </lineage>
</organism>
<dbReference type="RefSeq" id="WP_209351868.1">
    <property type="nucleotide sequence ID" value="NZ_JAGIYZ010000009.1"/>
</dbReference>
<dbReference type="EMBL" id="JAGIYZ010000009">
    <property type="protein sequence ID" value="MBP0464395.1"/>
    <property type="molecule type" value="Genomic_DNA"/>
</dbReference>
<accession>A0ABS4ASQ1</accession>
<dbReference type="InterPro" id="IPR053190">
    <property type="entry name" value="NAPRTase-like"/>
</dbReference>
<sequence length="393" mass="42236">MPKRGGPASAPADTTDAAISARTDSYFNRTKAIVARFGDARVTYAVFLRRPVVSAPRLMLDWLRAVAAARGTEIKIEVMHEEGHWVGAGDPLLYITGSFVALSDLETILLQKLGAACVAAHNAYQMCLELPQVAFLAMEARHCAGAEMQEMMAYAASVGSRAAQREGAKGFIGNANDATAHWFGQSSGYGTMPHALIGYAGTTVRAAEMFHETFPDQALTVLVDFFGREVTDGVAVARRFPELAAAGRLAVRLDTHGGRFLEGLDPAESYAVLERHAPGAIRRYRSETELRHLVGTGVSAAAVWKMREALDQAGFPKVRIVASSGFGVGKCRVMAEAKAPIDVVGTGSFIPDAWNETYATADIVEYDGVPRVKVGREFLLRHGEARKKNGGHG</sequence>
<dbReference type="PANTHER" id="PTHR43202:SF1">
    <property type="entry name" value="NICOTINATE PHOSPHORIBOSYLTRANSFERASE"/>
    <property type="match status" value="1"/>
</dbReference>
<dbReference type="SUPFAM" id="SSF51690">
    <property type="entry name" value="Nicotinate/Quinolinate PRTase C-terminal domain-like"/>
    <property type="match status" value="1"/>
</dbReference>
<keyword evidence="1" id="KW-0328">Glycosyltransferase</keyword>
<evidence type="ECO:0000313" key="2">
    <source>
        <dbReference type="Proteomes" id="UP000680815"/>
    </source>
</evidence>
<dbReference type="GO" id="GO:0016757">
    <property type="term" value="F:glycosyltransferase activity"/>
    <property type="evidence" value="ECO:0007669"/>
    <property type="project" value="UniProtKB-KW"/>
</dbReference>
<dbReference type="Proteomes" id="UP000680815">
    <property type="component" value="Unassembled WGS sequence"/>
</dbReference>
<dbReference type="PANTHER" id="PTHR43202">
    <property type="entry name" value="NICOTINATE-NUCLEOTIDE PYROPHOSPHORYLASE"/>
    <property type="match status" value="1"/>
</dbReference>
<comment type="caution">
    <text evidence="1">The sequence shown here is derived from an EMBL/GenBank/DDBJ whole genome shotgun (WGS) entry which is preliminary data.</text>
</comment>
<proteinExistence type="predicted"/>
<name>A0ABS4ASQ1_9PROT</name>
<dbReference type="Gene3D" id="3.20.20.70">
    <property type="entry name" value="Aldolase class I"/>
    <property type="match status" value="1"/>
</dbReference>
<dbReference type="InterPro" id="IPR013785">
    <property type="entry name" value="Aldolase_TIM"/>
</dbReference>